<dbReference type="InterPro" id="IPR010263">
    <property type="entry name" value="T6SS_TssK"/>
</dbReference>
<dbReference type="RefSeq" id="WP_115226287.1">
    <property type="nucleotide sequence ID" value="NZ_CAWOLO010000021.1"/>
</dbReference>
<dbReference type="EMBL" id="UGHR01000001">
    <property type="protein sequence ID" value="STQ89889.1"/>
    <property type="molecule type" value="Genomic_DNA"/>
</dbReference>
<keyword evidence="4" id="KW-1185">Reference proteome</keyword>
<dbReference type="Proteomes" id="UP000255108">
    <property type="component" value="Unassembled WGS sequence"/>
</dbReference>
<dbReference type="PANTHER" id="PTHR35566">
    <property type="entry name" value="BLR3599 PROTEIN"/>
    <property type="match status" value="1"/>
</dbReference>
<protein>
    <submittedName>
        <fullName evidence="2">Type VI secretion system protein ImpJ</fullName>
    </submittedName>
    <submittedName>
        <fullName evidence="1">Uncharacterized protein conserved in bacteria</fullName>
    </submittedName>
</protein>
<dbReference type="AlphaFoldDB" id="A0A377Q5K8"/>
<dbReference type="Pfam" id="PF05936">
    <property type="entry name" value="T6SS_VasE"/>
    <property type="match status" value="1"/>
</dbReference>
<evidence type="ECO:0000313" key="4">
    <source>
        <dbReference type="Proteomes" id="UP000295794"/>
    </source>
</evidence>
<dbReference type="PANTHER" id="PTHR35566:SF1">
    <property type="entry name" value="TYPE VI SECRETION SYSTEM BASEPLATE COMPONENT TSSK1"/>
    <property type="match status" value="1"/>
</dbReference>
<name>A0A377Q5K8_9NEIS</name>
<evidence type="ECO:0000313" key="3">
    <source>
        <dbReference type="Proteomes" id="UP000255108"/>
    </source>
</evidence>
<proteinExistence type="predicted"/>
<reference evidence="1 3" key="1">
    <citation type="submission" date="2018-06" db="EMBL/GenBank/DDBJ databases">
        <authorList>
            <consortium name="Pathogen Informatics"/>
            <person name="Doyle S."/>
        </authorList>
    </citation>
    <scope>NUCLEOTIDE SEQUENCE [LARGE SCALE GENOMIC DNA]</scope>
    <source>
        <strain evidence="1 3">NCTC11159</strain>
    </source>
</reference>
<accession>A0A377Q5K8</accession>
<dbReference type="NCBIfam" id="TIGR03353">
    <property type="entry name" value="VI_chp_4"/>
    <property type="match status" value="1"/>
</dbReference>
<dbReference type="Proteomes" id="UP000295794">
    <property type="component" value="Unassembled WGS sequence"/>
</dbReference>
<evidence type="ECO:0000313" key="2">
    <source>
        <dbReference type="EMBL" id="TCU81541.1"/>
    </source>
</evidence>
<gene>
    <name evidence="2" type="ORF">EV682_12156</name>
    <name evidence="1" type="ORF">NCTC11159_00940</name>
</gene>
<reference evidence="2 4" key="2">
    <citation type="submission" date="2019-03" db="EMBL/GenBank/DDBJ databases">
        <title>Genomic Encyclopedia of Type Strains, Phase IV (KMG-IV): sequencing the most valuable type-strain genomes for metagenomic binning, comparative biology and taxonomic classification.</title>
        <authorList>
            <person name="Goeker M."/>
        </authorList>
    </citation>
    <scope>NUCLEOTIDE SEQUENCE [LARGE SCALE GENOMIC DNA]</scope>
    <source>
        <strain evidence="2 4">DSM 3764</strain>
    </source>
</reference>
<dbReference type="EMBL" id="SMBT01000021">
    <property type="protein sequence ID" value="TCU81541.1"/>
    <property type="molecule type" value="Genomic_DNA"/>
</dbReference>
<organism evidence="1 3">
    <name type="scientific">Iodobacter fluviatilis</name>
    <dbReference type="NCBI Taxonomy" id="537"/>
    <lineage>
        <taxon>Bacteria</taxon>
        <taxon>Pseudomonadati</taxon>
        <taxon>Pseudomonadota</taxon>
        <taxon>Betaproteobacteria</taxon>
        <taxon>Neisseriales</taxon>
        <taxon>Chitinibacteraceae</taxon>
        <taxon>Iodobacter</taxon>
    </lineage>
</organism>
<evidence type="ECO:0000313" key="1">
    <source>
        <dbReference type="EMBL" id="STQ89889.1"/>
    </source>
</evidence>
<sequence>MLKAKRVLWGEGMFLRPQHFQQQSLLQDYQQAETRQLLSRHSWGLQKFQIDEVALRGGQVRLDSLSLLFRDGSLFQAPQSEPLPLSRNLNDLPQVGVSTTLYACLAELQPYGGNTQTNENTASRSTRYRSAHQGVADLYTQALEADLTTLELDVRLMVEEENRDGYEAVPLGKLVKDATGQWSLGAGFYPPATTVSAIPELSQNLRRLLDILLVKSQALAGAHRERAKNVMEYGTTDIASFWLLHTVNRNFARINHLVKCEPLHPEELYRALAEFCGELQTFSSVYTLADIPPYRHEALHDSLLVLDVQIRELLDTVISARYAVIPLTSPKPSFHIGRLESDRFLENVDFYLSIQSEQSSSGIIETVPLKFKIGAPDDVDKILNSAMRGVSISYAAQTPSAIPIRVGNHYFAFEPKGDIYQRMLQSRSICIYVPQSLSDLKLELIAVFR</sequence>
<dbReference type="OrthoDB" id="9775333at2"/>